<comment type="function">
    <text evidence="3">Catalyzes the conversion of (8S)-3',8-cyclo-7,8-dihydroguanosine 5'-triphosphate to cyclic pyranopterin monophosphate (cPMP).</text>
</comment>
<accession>A0A1H9MLM6</accession>
<evidence type="ECO:0000256" key="3">
    <source>
        <dbReference type="ARBA" id="ARBA00055087"/>
    </source>
</evidence>
<keyword evidence="6" id="KW-1185">Reference proteome</keyword>
<dbReference type="SUPFAM" id="SSF55040">
    <property type="entry name" value="Molybdenum cofactor biosynthesis protein C, MoaC"/>
    <property type="match status" value="1"/>
</dbReference>
<evidence type="ECO:0000259" key="4">
    <source>
        <dbReference type="Pfam" id="PF01967"/>
    </source>
</evidence>
<dbReference type="Pfam" id="PF01967">
    <property type="entry name" value="MoaC"/>
    <property type="match status" value="1"/>
</dbReference>
<evidence type="ECO:0000256" key="2">
    <source>
        <dbReference type="ARBA" id="ARBA00023150"/>
    </source>
</evidence>
<dbReference type="GO" id="GO:0006777">
    <property type="term" value="P:Mo-molybdopterin cofactor biosynthetic process"/>
    <property type="evidence" value="ECO:0007669"/>
    <property type="project" value="UniProtKB-KW"/>
</dbReference>
<dbReference type="Gene3D" id="3.30.70.640">
    <property type="entry name" value="Molybdopterin cofactor biosynthesis C (MoaC) domain"/>
    <property type="match status" value="1"/>
</dbReference>
<name>A0A1H9MLM6_9SPHI</name>
<dbReference type="STRING" id="390241.SAMN04488023_10632"/>
<dbReference type="RefSeq" id="WP_090882641.1">
    <property type="nucleotide sequence ID" value="NZ_FOGG01000006.1"/>
</dbReference>
<sequence>MRDISFKAFSLLTAQAAAYVLRVAETTDKIENNLLPKRNFFDVARAAAFPGTKATPQLLPHCHLVCIDSMEVQFGFFSAADDTVPENLKGETGISIWAEGKSIVKKLMVALIGSSDGVAECLYAVLPANSFYQKKDKGRGILIC</sequence>
<evidence type="ECO:0000256" key="1">
    <source>
        <dbReference type="ARBA" id="ARBA00005046"/>
    </source>
</evidence>
<gene>
    <name evidence="5" type="ORF">SAMN04488023_10632</name>
</gene>
<dbReference type="Proteomes" id="UP000199572">
    <property type="component" value="Unassembled WGS sequence"/>
</dbReference>
<dbReference type="OrthoDB" id="9794429at2"/>
<reference evidence="5 6" key="1">
    <citation type="submission" date="2016-10" db="EMBL/GenBank/DDBJ databases">
        <authorList>
            <person name="de Groot N.N."/>
        </authorList>
    </citation>
    <scope>NUCLEOTIDE SEQUENCE [LARGE SCALE GENOMIC DNA]</scope>
    <source>
        <strain evidence="5 6">DSM 18610</strain>
    </source>
</reference>
<keyword evidence="2" id="KW-0501">Molybdenum cofactor biosynthesis</keyword>
<dbReference type="InterPro" id="IPR036522">
    <property type="entry name" value="MoaC_sf"/>
</dbReference>
<proteinExistence type="predicted"/>
<evidence type="ECO:0000313" key="6">
    <source>
        <dbReference type="Proteomes" id="UP000199572"/>
    </source>
</evidence>
<feature type="domain" description="Molybdopterin cofactor biosynthesis C (MoaC)" evidence="4">
    <location>
        <begin position="1"/>
        <end position="79"/>
    </location>
</feature>
<dbReference type="InterPro" id="IPR002820">
    <property type="entry name" value="Mopterin_CF_biosynth-C_dom"/>
</dbReference>
<dbReference type="UniPathway" id="UPA00344"/>
<protein>
    <submittedName>
        <fullName evidence="5">MoaC family protein</fullName>
    </submittedName>
</protein>
<evidence type="ECO:0000313" key="5">
    <source>
        <dbReference type="EMBL" id="SER24451.1"/>
    </source>
</evidence>
<dbReference type="EMBL" id="FOGG01000006">
    <property type="protein sequence ID" value="SER24451.1"/>
    <property type="molecule type" value="Genomic_DNA"/>
</dbReference>
<comment type="pathway">
    <text evidence="1">Cofactor biosynthesis; molybdopterin biosynthesis.</text>
</comment>
<dbReference type="AlphaFoldDB" id="A0A1H9MLM6"/>
<organism evidence="5 6">
    <name type="scientific">Pedobacter rhizosphaerae</name>
    <dbReference type="NCBI Taxonomy" id="390241"/>
    <lineage>
        <taxon>Bacteria</taxon>
        <taxon>Pseudomonadati</taxon>
        <taxon>Bacteroidota</taxon>
        <taxon>Sphingobacteriia</taxon>
        <taxon>Sphingobacteriales</taxon>
        <taxon>Sphingobacteriaceae</taxon>
        <taxon>Pedobacter</taxon>
    </lineage>
</organism>